<gene>
    <name evidence="1" type="ORF">CEXT_342861</name>
</gene>
<comment type="caution">
    <text evidence="1">The sequence shown here is derived from an EMBL/GenBank/DDBJ whole genome shotgun (WGS) entry which is preliminary data.</text>
</comment>
<proteinExistence type="predicted"/>
<dbReference type="Proteomes" id="UP001054945">
    <property type="component" value="Unassembled WGS sequence"/>
</dbReference>
<evidence type="ECO:0000313" key="1">
    <source>
        <dbReference type="EMBL" id="GIY31755.1"/>
    </source>
</evidence>
<accession>A0AAV4SC56</accession>
<dbReference type="EMBL" id="BPLR01009425">
    <property type="protein sequence ID" value="GIY31755.1"/>
    <property type="molecule type" value="Genomic_DNA"/>
</dbReference>
<evidence type="ECO:0000313" key="2">
    <source>
        <dbReference type="Proteomes" id="UP001054945"/>
    </source>
</evidence>
<sequence length="90" mass="10474">MQRNRKEGVKGMKWVTQKHSLVLWRGLSLTSPFSNVCFPFAIVAQILLFGLQLAFPRSSHSRWWNNKTQRFYSRNYGKQPVFCLPASSLV</sequence>
<organism evidence="1 2">
    <name type="scientific">Caerostris extrusa</name>
    <name type="common">Bark spider</name>
    <name type="synonym">Caerostris bankana</name>
    <dbReference type="NCBI Taxonomy" id="172846"/>
    <lineage>
        <taxon>Eukaryota</taxon>
        <taxon>Metazoa</taxon>
        <taxon>Ecdysozoa</taxon>
        <taxon>Arthropoda</taxon>
        <taxon>Chelicerata</taxon>
        <taxon>Arachnida</taxon>
        <taxon>Araneae</taxon>
        <taxon>Araneomorphae</taxon>
        <taxon>Entelegynae</taxon>
        <taxon>Araneoidea</taxon>
        <taxon>Araneidae</taxon>
        <taxon>Caerostris</taxon>
    </lineage>
</organism>
<reference evidence="1 2" key="1">
    <citation type="submission" date="2021-06" db="EMBL/GenBank/DDBJ databases">
        <title>Caerostris extrusa draft genome.</title>
        <authorList>
            <person name="Kono N."/>
            <person name="Arakawa K."/>
        </authorList>
    </citation>
    <scope>NUCLEOTIDE SEQUENCE [LARGE SCALE GENOMIC DNA]</scope>
</reference>
<dbReference type="AlphaFoldDB" id="A0AAV4SC56"/>
<protein>
    <submittedName>
        <fullName evidence="1">Uncharacterized protein</fullName>
    </submittedName>
</protein>
<name>A0AAV4SC56_CAEEX</name>
<keyword evidence="2" id="KW-1185">Reference proteome</keyword>